<dbReference type="EMBL" id="SJPW01000002">
    <property type="protein sequence ID" value="TWU58764.1"/>
    <property type="molecule type" value="Genomic_DNA"/>
</dbReference>
<keyword evidence="2" id="KW-1185">Reference proteome</keyword>
<name>A0A5C6FEZ2_9BACT</name>
<dbReference type="AlphaFoldDB" id="A0A5C6FEZ2"/>
<comment type="caution">
    <text evidence="1">The sequence shown here is derived from an EMBL/GenBank/DDBJ whole genome shotgun (WGS) entry which is preliminary data.</text>
</comment>
<evidence type="ECO:0000313" key="2">
    <source>
        <dbReference type="Proteomes" id="UP000318288"/>
    </source>
</evidence>
<gene>
    <name evidence="1" type="ORF">Poly51_15440</name>
</gene>
<organism evidence="1 2">
    <name type="scientific">Rubripirellula tenax</name>
    <dbReference type="NCBI Taxonomy" id="2528015"/>
    <lineage>
        <taxon>Bacteria</taxon>
        <taxon>Pseudomonadati</taxon>
        <taxon>Planctomycetota</taxon>
        <taxon>Planctomycetia</taxon>
        <taxon>Pirellulales</taxon>
        <taxon>Pirellulaceae</taxon>
        <taxon>Rubripirellula</taxon>
    </lineage>
</organism>
<dbReference type="Proteomes" id="UP000318288">
    <property type="component" value="Unassembled WGS sequence"/>
</dbReference>
<evidence type="ECO:0000313" key="1">
    <source>
        <dbReference type="EMBL" id="TWU58764.1"/>
    </source>
</evidence>
<protein>
    <submittedName>
        <fullName evidence="1">Uncharacterized protein</fullName>
    </submittedName>
</protein>
<reference evidence="1 2" key="1">
    <citation type="submission" date="2019-02" db="EMBL/GenBank/DDBJ databases">
        <title>Deep-cultivation of Planctomycetes and their phenomic and genomic characterization uncovers novel biology.</title>
        <authorList>
            <person name="Wiegand S."/>
            <person name="Jogler M."/>
            <person name="Boedeker C."/>
            <person name="Pinto D."/>
            <person name="Vollmers J."/>
            <person name="Rivas-Marin E."/>
            <person name="Kohn T."/>
            <person name="Peeters S.H."/>
            <person name="Heuer A."/>
            <person name="Rast P."/>
            <person name="Oberbeckmann S."/>
            <person name="Bunk B."/>
            <person name="Jeske O."/>
            <person name="Meyerdierks A."/>
            <person name="Storesund J.E."/>
            <person name="Kallscheuer N."/>
            <person name="Luecker S."/>
            <person name="Lage O.M."/>
            <person name="Pohl T."/>
            <person name="Merkel B.J."/>
            <person name="Hornburger P."/>
            <person name="Mueller R.-W."/>
            <person name="Bruemmer F."/>
            <person name="Labrenz M."/>
            <person name="Spormann A.M."/>
            <person name="Op Den Camp H."/>
            <person name="Overmann J."/>
            <person name="Amann R."/>
            <person name="Jetten M.S.M."/>
            <person name="Mascher T."/>
            <person name="Medema M.H."/>
            <person name="Devos D.P."/>
            <person name="Kaster A.-K."/>
            <person name="Ovreas L."/>
            <person name="Rohde M."/>
            <person name="Galperin M.Y."/>
            <person name="Jogler C."/>
        </authorList>
    </citation>
    <scope>NUCLEOTIDE SEQUENCE [LARGE SCALE GENOMIC DNA]</scope>
    <source>
        <strain evidence="1 2">Poly51</strain>
    </source>
</reference>
<sequence length="68" mass="7760">MKELCKLKKTELQQRVSEITQRWDECVFLCKKCGRIAPEKQWLCKAKSLKARPKPKPDVSTDAIGNGA</sequence>
<proteinExistence type="predicted"/>
<accession>A0A5C6FEZ2</accession>